<accession>A0ABW2LE76</accession>
<evidence type="ECO:0000313" key="3">
    <source>
        <dbReference type="EMBL" id="MFC7339081.1"/>
    </source>
</evidence>
<dbReference type="EMBL" id="JBHTBS010000012">
    <property type="protein sequence ID" value="MFC7339081.1"/>
    <property type="molecule type" value="Genomic_DNA"/>
</dbReference>
<evidence type="ECO:0000256" key="2">
    <source>
        <dbReference type="SAM" id="SignalP"/>
    </source>
</evidence>
<evidence type="ECO:0000313" key="4">
    <source>
        <dbReference type="Proteomes" id="UP001596472"/>
    </source>
</evidence>
<dbReference type="Proteomes" id="UP001596472">
    <property type="component" value="Unassembled WGS sequence"/>
</dbReference>
<sequence length="74" mass="8038">MKTTVLATASTLAMIATAAAHPGHDHSNLSTPEFAWHHLLTGGFVGVATVSVAWFGYHAFKKRREVAAERIKKH</sequence>
<organism evidence="3 4">
    <name type="scientific">Haloferula chungangensis</name>
    <dbReference type="NCBI Taxonomy" id="1048331"/>
    <lineage>
        <taxon>Bacteria</taxon>
        <taxon>Pseudomonadati</taxon>
        <taxon>Verrucomicrobiota</taxon>
        <taxon>Verrucomicrobiia</taxon>
        <taxon>Verrucomicrobiales</taxon>
        <taxon>Verrucomicrobiaceae</taxon>
        <taxon>Haloferula</taxon>
    </lineage>
</organism>
<name>A0ABW2LE76_9BACT</name>
<proteinExistence type="predicted"/>
<gene>
    <name evidence="3" type="ORF">ACFQY0_17950</name>
</gene>
<dbReference type="RefSeq" id="WP_379715213.1">
    <property type="nucleotide sequence ID" value="NZ_JBHTBS010000012.1"/>
</dbReference>
<keyword evidence="1" id="KW-0472">Membrane</keyword>
<reference evidence="4" key="1">
    <citation type="journal article" date="2019" name="Int. J. Syst. Evol. Microbiol.">
        <title>The Global Catalogue of Microorganisms (GCM) 10K type strain sequencing project: providing services to taxonomists for standard genome sequencing and annotation.</title>
        <authorList>
            <consortium name="The Broad Institute Genomics Platform"/>
            <consortium name="The Broad Institute Genome Sequencing Center for Infectious Disease"/>
            <person name="Wu L."/>
            <person name="Ma J."/>
        </authorList>
    </citation>
    <scope>NUCLEOTIDE SEQUENCE [LARGE SCALE GENOMIC DNA]</scope>
    <source>
        <strain evidence="4">CGMCC 4.1467</strain>
    </source>
</reference>
<keyword evidence="2" id="KW-0732">Signal</keyword>
<comment type="caution">
    <text evidence="3">The sequence shown here is derived from an EMBL/GenBank/DDBJ whole genome shotgun (WGS) entry which is preliminary data.</text>
</comment>
<evidence type="ECO:0000256" key="1">
    <source>
        <dbReference type="SAM" id="Phobius"/>
    </source>
</evidence>
<protein>
    <submittedName>
        <fullName evidence="3">Uncharacterized protein</fullName>
    </submittedName>
</protein>
<feature type="chain" id="PRO_5045299691" evidence="2">
    <location>
        <begin position="19"/>
        <end position="74"/>
    </location>
</feature>
<keyword evidence="1" id="KW-0812">Transmembrane</keyword>
<keyword evidence="4" id="KW-1185">Reference proteome</keyword>
<feature type="transmembrane region" description="Helical" evidence="1">
    <location>
        <begin position="36"/>
        <end position="57"/>
    </location>
</feature>
<keyword evidence="1" id="KW-1133">Transmembrane helix</keyword>
<feature type="signal peptide" evidence="2">
    <location>
        <begin position="1"/>
        <end position="18"/>
    </location>
</feature>